<accession>A0A951P9M7</accession>
<dbReference type="AlphaFoldDB" id="A0A951P9M7"/>
<evidence type="ECO:0000313" key="2">
    <source>
        <dbReference type="Proteomes" id="UP000707356"/>
    </source>
</evidence>
<proteinExistence type="predicted"/>
<comment type="caution">
    <text evidence="1">The sequence shown here is derived from an EMBL/GenBank/DDBJ whole genome shotgun (WGS) entry which is preliminary data.</text>
</comment>
<dbReference type="EMBL" id="JAHHHV010000046">
    <property type="protein sequence ID" value="MBW4465517.1"/>
    <property type="molecule type" value="Genomic_DNA"/>
</dbReference>
<reference evidence="1" key="1">
    <citation type="submission" date="2021-05" db="EMBL/GenBank/DDBJ databases">
        <authorList>
            <person name="Pietrasiak N."/>
            <person name="Ward R."/>
            <person name="Stajich J.E."/>
            <person name="Kurbessoian T."/>
        </authorList>
    </citation>
    <scope>NUCLEOTIDE SEQUENCE</scope>
    <source>
        <strain evidence="1">GSE-TBD4-15B</strain>
    </source>
</reference>
<gene>
    <name evidence="1" type="ORF">KME07_08760</name>
</gene>
<sequence>MTREQIVQRSGLSYEQVRRQTGNLCLEGKLRSTLRDRKRWYWLRTEESASPSAQLYSAPQ</sequence>
<name>A0A951P9M7_9CYAN</name>
<protein>
    <submittedName>
        <fullName evidence="1">Uncharacterized protein</fullName>
    </submittedName>
</protein>
<organism evidence="1 2">
    <name type="scientific">Pegethrix bostrychoides GSE-TBD4-15B</name>
    <dbReference type="NCBI Taxonomy" id="2839662"/>
    <lineage>
        <taxon>Bacteria</taxon>
        <taxon>Bacillati</taxon>
        <taxon>Cyanobacteriota</taxon>
        <taxon>Cyanophyceae</taxon>
        <taxon>Oculatellales</taxon>
        <taxon>Oculatellaceae</taxon>
        <taxon>Pegethrix</taxon>
    </lineage>
</organism>
<reference evidence="1" key="2">
    <citation type="journal article" date="2022" name="Microbiol. Resour. Announc.">
        <title>Metagenome Sequencing to Explore Phylogenomics of Terrestrial Cyanobacteria.</title>
        <authorList>
            <person name="Ward R.D."/>
            <person name="Stajich J.E."/>
            <person name="Johansen J.R."/>
            <person name="Huntemann M."/>
            <person name="Clum A."/>
            <person name="Foster B."/>
            <person name="Foster B."/>
            <person name="Roux S."/>
            <person name="Palaniappan K."/>
            <person name="Varghese N."/>
            <person name="Mukherjee S."/>
            <person name="Reddy T.B.K."/>
            <person name="Daum C."/>
            <person name="Copeland A."/>
            <person name="Chen I.A."/>
            <person name="Ivanova N.N."/>
            <person name="Kyrpides N.C."/>
            <person name="Shapiro N."/>
            <person name="Eloe-Fadrosh E.A."/>
            <person name="Pietrasiak N."/>
        </authorList>
    </citation>
    <scope>NUCLEOTIDE SEQUENCE</scope>
    <source>
        <strain evidence="1">GSE-TBD4-15B</strain>
    </source>
</reference>
<evidence type="ECO:0000313" key="1">
    <source>
        <dbReference type="EMBL" id="MBW4465517.1"/>
    </source>
</evidence>
<dbReference type="Proteomes" id="UP000707356">
    <property type="component" value="Unassembled WGS sequence"/>
</dbReference>